<proteinExistence type="predicted"/>
<evidence type="ECO:0000313" key="2">
    <source>
        <dbReference type="Proteomes" id="UP001243375"/>
    </source>
</evidence>
<comment type="caution">
    <text evidence="1">The sequence shown here is derived from an EMBL/GenBank/DDBJ whole genome shotgun (WGS) entry which is preliminary data.</text>
</comment>
<evidence type="ECO:0000313" key="1">
    <source>
        <dbReference type="EMBL" id="KAJ9118328.1"/>
    </source>
</evidence>
<sequence length="206" mass="22072">MFIFPPAPSLEAALTADEWISGKTSAPKVIDLETRSTTIYESAISSAPPAAATAPEPVKKEEPKPAVKQSSVTEKTGKLPDMRDLEIKQDDPDSDEEITEAKKRAPSTGGFDDDEEEVADKKSVEKSMGEPAEKPVEKSTEESAASVETDNAKPEEPTATTFAEVSPVTGSSSFPSSEDNADNTKEVSTWKRFTCSCQSGTDVPLR</sequence>
<name>A0ACC2X2S5_9TREE</name>
<reference evidence="1" key="1">
    <citation type="submission" date="2023-04" db="EMBL/GenBank/DDBJ databases">
        <title>Draft Genome sequencing of Naganishia species isolated from polar environments using Oxford Nanopore Technology.</title>
        <authorList>
            <person name="Leo P."/>
            <person name="Venkateswaran K."/>
        </authorList>
    </citation>
    <scope>NUCLEOTIDE SEQUENCE</scope>
    <source>
        <strain evidence="1">MNA-CCFEE 5425</strain>
    </source>
</reference>
<accession>A0ACC2X2S5</accession>
<dbReference type="Proteomes" id="UP001243375">
    <property type="component" value="Unassembled WGS sequence"/>
</dbReference>
<dbReference type="EMBL" id="JASBWU010000011">
    <property type="protein sequence ID" value="KAJ9118328.1"/>
    <property type="molecule type" value="Genomic_DNA"/>
</dbReference>
<gene>
    <name evidence="1" type="ORF">QFC22_004241</name>
</gene>
<protein>
    <submittedName>
        <fullName evidence="1">Uncharacterized protein</fullName>
    </submittedName>
</protein>
<organism evidence="1 2">
    <name type="scientific">Naganishia vaughanmartiniae</name>
    <dbReference type="NCBI Taxonomy" id="1424756"/>
    <lineage>
        <taxon>Eukaryota</taxon>
        <taxon>Fungi</taxon>
        <taxon>Dikarya</taxon>
        <taxon>Basidiomycota</taxon>
        <taxon>Agaricomycotina</taxon>
        <taxon>Tremellomycetes</taxon>
        <taxon>Filobasidiales</taxon>
        <taxon>Filobasidiaceae</taxon>
        <taxon>Naganishia</taxon>
    </lineage>
</organism>
<keyword evidence="2" id="KW-1185">Reference proteome</keyword>